<evidence type="ECO:0000313" key="2">
    <source>
        <dbReference type="Proteomes" id="UP000001514"/>
    </source>
</evidence>
<gene>
    <name evidence="1" type="ORF">SELMODRAFT_419071</name>
</gene>
<dbReference type="CDD" id="cd14726">
    <property type="entry name" value="TraB_PrgY-like"/>
    <property type="match status" value="1"/>
</dbReference>
<evidence type="ECO:0000313" key="1">
    <source>
        <dbReference type="EMBL" id="EFJ19654.1"/>
    </source>
</evidence>
<sequence>MAGWARRADVIKQFIAMGRIAHLKNSSNGAEIFLVGTAHVSAKSAEEVEEVIGIVKPDIVAVELCEERAKKLLAGYHDTSLFQKVQEFMKFPGGLKQKVVHLALSASYQAMREAGLEPGKEFKVILLHFFFLGGYKFVAFDLNIR</sequence>
<dbReference type="OMA" id="MCSPPPF"/>
<dbReference type="InterPro" id="IPR046345">
    <property type="entry name" value="TraB_PrgY-like"/>
</dbReference>
<dbReference type="EMBL" id="GL377605">
    <property type="protein sequence ID" value="EFJ19654.1"/>
    <property type="molecule type" value="Genomic_DNA"/>
</dbReference>
<dbReference type="AlphaFoldDB" id="D8S7Q9"/>
<keyword evidence="2" id="KW-1185">Reference proteome</keyword>
<dbReference type="PANTHER" id="PTHR21530">
    <property type="entry name" value="PHEROMONE SHUTDOWN PROTEIN"/>
    <property type="match status" value="1"/>
</dbReference>
<proteinExistence type="predicted"/>
<dbReference type="InterPro" id="IPR002816">
    <property type="entry name" value="TraB/PrgY/GumN_fam"/>
</dbReference>
<dbReference type="PANTHER" id="PTHR21530:SF5">
    <property type="entry name" value="TRAB FAMILY PROTEIN"/>
    <property type="match status" value="1"/>
</dbReference>
<dbReference type="Pfam" id="PF01963">
    <property type="entry name" value="TraB_PrgY_gumN"/>
    <property type="match status" value="1"/>
</dbReference>
<dbReference type="Proteomes" id="UP000001514">
    <property type="component" value="Unassembled WGS sequence"/>
</dbReference>
<dbReference type="InParanoid" id="D8S7Q9"/>
<dbReference type="eggNOG" id="KOG2860">
    <property type="taxonomic scope" value="Eukaryota"/>
</dbReference>
<protein>
    <recommendedName>
        <fullName evidence="3">TraB family protein</fullName>
    </recommendedName>
</protein>
<evidence type="ECO:0008006" key="3">
    <source>
        <dbReference type="Google" id="ProtNLM"/>
    </source>
</evidence>
<accession>D8S7Q9</accession>
<name>D8S7Q9_SELML</name>
<reference evidence="1 2" key="1">
    <citation type="journal article" date="2011" name="Science">
        <title>The Selaginella genome identifies genetic changes associated with the evolution of vascular plants.</title>
        <authorList>
            <person name="Banks J.A."/>
            <person name="Nishiyama T."/>
            <person name="Hasebe M."/>
            <person name="Bowman J.L."/>
            <person name="Gribskov M."/>
            <person name="dePamphilis C."/>
            <person name="Albert V.A."/>
            <person name="Aono N."/>
            <person name="Aoyama T."/>
            <person name="Ambrose B.A."/>
            <person name="Ashton N.W."/>
            <person name="Axtell M.J."/>
            <person name="Barker E."/>
            <person name="Barker M.S."/>
            <person name="Bennetzen J.L."/>
            <person name="Bonawitz N.D."/>
            <person name="Chapple C."/>
            <person name="Cheng C."/>
            <person name="Correa L.G."/>
            <person name="Dacre M."/>
            <person name="DeBarry J."/>
            <person name="Dreyer I."/>
            <person name="Elias M."/>
            <person name="Engstrom E.M."/>
            <person name="Estelle M."/>
            <person name="Feng L."/>
            <person name="Finet C."/>
            <person name="Floyd S.K."/>
            <person name="Frommer W.B."/>
            <person name="Fujita T."/>
            <person name="Gramzow L."/>
            <person name="Gutensohn M."/>
            <person name="Harholt J."/>
            <person name="Hattori M."/>
            <person name="Heyl A."/>
            <person name="Hirai T."/>
            <person name="Hiwatashi Y."/>
            <person name="Ishikawa M."/>
            <person name="Iwata M."/>
            <person name="Karol K.G."/>
            <person name="Koehler B."/>
            <person name="Kolukisaoglu U."/>
            <person name="Kubo M."/>
            <person name="Kurata T."/>
            <person name="Lalonde S."/>
            <person name="Li K."/>
            <person name="Li Y."/>
            <person name="Litt A."/>
            <person name="Lyons E."/>
            <person name="Manning G."/>
            <person name="Maruyama T."/>
            <person name="Michael T.P."/>
            <person name="Mikami K."/>
            <person name="Miyazaki S."/>
            <person name="Morinaga S."/>
            <person name="Murata T."/>
            <person name="Mueller-Roeber B."/>
            <person name="Nelson D.R."/>
            <person name="Obara M."/>
            <person name="Oguri Y."/>
            <person name="Olmstead R.G."/>
            <person name="Onodera N."/>
            <person name="Petersen B.L."/>
            <person name="Pils B."/>
            <person name="Prigge M."/>
            <person name="Rensing S.A."/>
            <person name="Riano-Pachon D.M."/>
            <person name="Roberts A.W."/>
            <person name="Sato Y."/>
            <person name="Scheller H.V."/>
            <person name="Schulz B."/>
            <person name="Schulz C."/>
            <person name="Shakirov E.V."/>
            <person name="Shibagaki N."/>
            <person name="Shinohara N."/>
            <person name="Shippen D.E."/>
            <person name="Soerensen I."/>
            <person name="Sotooka R."/>
            <person name="Sugimoto N."/>
            <person name="Sugita M."/>
            <person name="Sumikawa N."/>
            <person name="Tanurdzic M."/>
            <person name="Theissen G."/>
            <person name="Ulvskov P."/>
            <person name="Wakazuki S."/>
            <person name="Weng J.K."/>
            <person name="Willats W.W."/>
            <person name="Wipf D."/>
            <person name="Wolf P.G."/>
            <person name="Yang L."/>
            <person name="Zimmer A.D."/>
            <person name="Zhu Q."/>
            <person name="Mitros T."/>
            <person name="Hellsten U."/>
            <person name="Loque D."/>
            <person name="Otillar R."/>
            <person name="Salamov A."/>
            <person name="Schmutz J."/>
            <person name="Shapiro H."/>
            <person name="Lindquist E."/>
            <person name="Lucas S."/>
            <person name="Rokhsar D."/>
            <person name="Grigoriev I.V."/>
        </authorList>
    </citation>
    <scope>NUCLEOTIDE SEQUENCE [LARGE SCALE GENOMIC DNA]</scope>
</reference>
<dbReference type="HOGENOM" id="CLU_1790237_0_0_1"/>
<dbReference type="KEGG" id="smo:SELMODRAFT_419071"/>
<organism evidence="2">
    <name type="scientific">Selaginella moellendorffii</name>
    <name type="common">Spikemoss</name>
    <dbReference type="NCBI Taxonomy" id="88036"/>
    <lineage>
        <taxon>Eukaryota</taxon>
        <taxon>Viridiplantae</taxon>
        <taxon>Streptophyta</taxon>
        <taxon>Embryophyta</taxon>
        <taxon>Tracheophyta</taxon>
        <taxon>Lycopodiopsida</taxon>
        <taxon>Selaginellales</taxon>
        <taxon>Selaginellaceae</taxon>
        <taxon>Selaginella</taxon>
    </lineage>
</organism>
<dbReference type="OrthoDB" id="422323at2759"/>
<dbReference type="Gramene" id="EFJ19654">
    <property type="protein sequence ID" value="EFJ19654"/>
    <property type="gene ID" value="SELMODRAFT_419071"/>
</dbReference>